<dbReference type="GeneID" id="93090927"/>
<dbReference type="InterPro" id="IPR036291">
    <property type="entry name" value="NAD(P)-bd_dom_sf"/>
</dbReference>
<dbReference type="SUPFAM" id="SSF51735">
    <property type="entry name" value="NAD(P)-binding Rossmann-fold domains"/>
    <property type="match status" value="1"/>
</dbReference>
<dbReference type="EC" id="1.1.1.292" evidence="3"/>
<dbReference type="Proteomes" id="UP000254920">
    <property type="component" value="Unassembled WGS sequence"/>
</dbReference>
<dbReference type="InterPro" id="IPR055170">
    <property type="entry name" value="GFO_IDH_MocA-like_dom"/>
</dbReference>
<feature type="domain" description="GFO/IDH/MocA-like oxidoreductase" evidence="2">
    <location>
        <begin position="153"/>
        <end position="233"/>
    </location>
</feature>
<protein>
    <submittedName>
        <fullName evidence="3">Oxidoreductase family protein</fullName>
        <ecNumber evidence="3">1.1.1.292</ecNumber>
    </submittedName>
</protein>
<dbReference type="InterPro" id="IPR000683">
    <property type="entry name" value="Gfo/Idh/MocA-like_OxRdtase_N"/>
</dbReference>
<dbReference type="InterPro" id="IPR052515">
    <property type="entry name" value="Gfo/Idh/MocA_Oxidoreductase"/>
</dbReference>
<dbReference type="GO" id="GO:0000166">
    <property type="term" value="F:nucleotide binding"/>
    <property type="evidence" value="ECO:0007669"/>
    <property type="project" value="InterPro"/>
</dbReference>
<keyword evidence="4" id="KW-1185">Reference proteome</keyword>
<evidence type="ECO:0000259" key="2">
    <source>
        <dbReference type="Pfam" id="PF22725"/>
    </source>
</evidence>
<dbReference type="PANTHER" id="PTHR43249">
    <property type="entry name" value="UDP-N-ACETYL-2-AMINO-2-DEOXY-D-GLUCURONATE OXIDASE"/>
    <property type="match status" value="1"/>
</dbReference>
<feature type="domain" description="Gfo/Idh/MocA-like oxidoreductase N-terminal" evidence="1">
    <location>
        <begin position="4"/>
        <end position="119"/>
    </location>
</feature>
<dbReference type="STRING" id="32024.GCA_000788295_00612"/>
<sequence>MDKIKVAIVGFEDITKSYYSDLRRSDYFELVGISKQDSSKNLPDIKAQIYQSVDELYSYHSPEALIITTPANIHKKTFLQCQKYAKNFLIHAPLSTNMGEINEMAYIAKENNLKVCIGYNTRFNPTIISLKQALKKEEQIYSINIIHSSTYPKDTFGGIKMSITMSDLDLIRYITSSEISEFCVSTNSIKDKDIEDVLCAKTKTTNGIICSITNSWNYKIDRFCIEISCSSGHYMADLVAFNLRKMDDKGLINLRVDNEDMSIRFQNSEFFKYCMSGDIGNLVSINDAIAISKVIL</sequence>
<accession>A0A381DI54</accession>
<dbReference type="Gene3D" id="3.40.50.720">
    <property type="entry name" value="NAD(P)-binding Rossmann-like Domain"/>
    <property type="match status" value="1"/>
</dbReference>
<keyword evidence="3" id="KW-0560">Oxidoreductase</keyword>
<name>A0A381DI54_9BACT</name>
<evidence type="ECO:0000313" key="3">
    <source>
        <dbReference type="EMBL" id="SUX10300.1"/>
    </source>
</evidence>
<dbReference type="Gene3D" id="3.30.360.10">
    <property type="entry name" value="Dihydrodipicolinate Reductase, domain 2"/>
    <property type="match status" value="1"/>
</dbReference>
<dbReference type="Pfam" id="PF01408">
    <property type="entry name" value="GFO_IDH_MocA"/>
    <property type="match status" value="1"/>
</dbReference>
<reference evidence="3 4" key="1">
    <citation type="submission" date="2018-06" db="EMBL/GenBank/DDBJ databases">
        <authorList>
            <consortium name="Pathogen Informatics"/>
            <person name="Doyle S."/>
        </authorList>
    </citation>
    <scope>NUCLEOTIDE SEQUENCE [LARGE SCALE GENOMIC DNA]</scope>
    <source>
        <strain evidence="3 4">NCTC12475</strain>
    </source>
</reference>
<dbReference type="AlphaFoldDB" id="A0A381DI54"/>
<proteinExistence type="predicted"/>
<dbReference type="RefSeq" id="WP_089182727.1">
    <property type="nucleotide sequence ID" value="NZ_CP043427.1"/>
</dbReference>
<dbReference type="GO" id="GO:0033712">
    <property type="term" value="F:1,5-anhydro-D-fructose reductase (1,5-anhydro-D-mannitol-forming) activity"/>
    <property type="evidence" value="ECO:0007669"/>
    <property type="project" value="UniProtKB-EC"/>
</dbReference>
<organism evidence="3 4">
    <name type="scientific">Campylobacter sputorum subsp. sputorum</name>
    <dbReference type="NCBI Taxonomy" id="32024"/>
    <lineage>
        <taxon>Bacteria</taxon>
        <taxon>Pseudomonadati</taxon>
        <taxon>Campylobacterota</taxon>
        <taxon>Epsilonproteobacteria</taxon>
        <taxon>Campylobacterales</taxon>
        <taxon>Campylobacteraceae</taxon>
        <taxon>Campylobacter</taxon>
    </lineage>
</organism>
<gene>
    <name evidence="3" type="primary">afr</name>
    <name evidence="3" type="ORF">NCTC12475_00487</name>
</gene>
<evidence type="ECO:0000259" key="1">
    <source>
        <dbReference type="Pfam" id="PF01408"/>
    </source>
</evidence>
<dbReference type="EMBL" id="UFVD01000001">
    <property type="protein sequence ID" value="SUX10300.1"/>
    <property type="molecule type" value="Genomic_DNA"/>
</dbReference>
<dbReference type="PANTHER" id="PTHR43249:SF1">
    <property type="entry name" value="D-GLUCOSIDE 3-DEHYDROGENASE"/>
    <property type="match status" value="1"/>
</dbReference>
<dbReference type="Pfam" id="PF22725">
    <property type="entry name" value="GFO_IDH_MocA_C3"/>
    <property type="match status" value="1"/>
</dbReference>
<evidence type="ECO:0000313" key="4">
    <source>
        <dbReference type="Proteomes" id="UP000254920"/>
    </source>
</evidence>
<dbReference type="OrthoDB" id="5352646at2"/>
<dbReference type="SUPFAM" id="SSF55347">
    <property type="entry name" value="Glyceraldehyde-3-phosphate dehydrogenase-like, C-terminal domain"/>
    <property type="match status" value="1"/>
</dbReference>